<feature type="compositionally biased region" description="Basic residues" evidence="1">
    <location>
        <begin position="307"/>
        <end position="320"/>
    </location>
</feature>
<dbReference type="EMBL" id="RSCD01000017">
    <property type="protein sequence ID" value="RSH87270.1"/>
    <property type="molecule type" value="Genomic_DNA"/>
</dbReference>
<sequence length="491" mass="52037">MSRHHSRPAIGVGSGHALTPTTAAPTPTSIAASGPGAIDSPVPVHTPGGMADDGDGETGLLDATSLAAAAAAAAEMTGSGETDLHIDSTLFALSEAVKEAQQESARYAVENLVKHEHEADVQAQAQAQVQVQMQVSHDHDQEGEGGSAPALQLHDQGQVTLNAAGGQPQEHVEDGTGTIHLDDDGIDPALREIVNSLTAQQSAQPATHAQGMSNSQAAAVISAHLAGHEHDMQAYSHGTLDDLAQSSFGGLFPSNFAHSPSSASNFLLPEHEPTAESSSSAGLVVSDSPALPTQAADGDQTAALPLKRGRGRPKGSKNKPKLVAPPPKPPRKVKEKKPIGRPRKIRTAEEEAEFNLRLEEKRLGIKRKQGRPRKYDGYLVREMRLKKNRAEFAEVIRRHAESERERDGEMRAGAQGGEDGEGDGDAEAGPSRIRLLDDGQAGPANPEGRRPVGMEGMEGMEEMGMDHQHQFQLHHHRLEHQQSLEGISSGQ</sequence>
<comment type="caution">
    <text evidence="2">The sequence shown here is derived from an EMBL/GenBank/DDBJ whole genome shotgun (WGS) entry which is preliminary data.</text>
</comment>
<feature type="compositionally biased region" description="Basic and acidic residues" evidence="1">
    <location>
        <begin position="400"/>
        <end position="410"/>
    </location>
</feature>
<evidence type="ECO:0000256" key="1">
    <source>
        <dbReference type="SAM" id="MobiDB-lite"/>
    </source>
</evidence>
<gene>
    <name evidence="2" type="ORF">EHS25_003179</name>
</gene>
<dbReference type="PRINTS" id="PR00929">
    <property type="entry name" value="ATHOOK"/>
</dbReference>
<accession>A0A427Y841</accession>
<dbReference type="SMART" id="SM00384">
    <property type="entry name" value="AT_hook"/>
    <property type="match status" value="3"/>
</dbReference>
<reference evidence="2 3" key="1">
    <citation type="submission" date="2018-11" db="EMBL/GenBank/DDBJ databases">
        <title>Genome sequence of Saitozyma podzolica DSM 27192.</title>
        <authorList>
            <person name="Aliyu H."/>
            <person name="Gorte O."/>
            <person name="Ochsenreither K."/>
        </authorList>
    </citation>
    <scope>NUCLEOTIDE SEQUENCE [LARGE SCALE GENOMIC DNA]</scope>
    <source>
        <strain evidence="2 3">DSM 27192</strain>
    </source>
</reference>
<dbReference type="Proteomes" id="UP000279259">
    <property type="component" value="Unassembled WGS sequence"/>
</dbReference>
<dbReference type="AlphaFoldDB" id="A0A427Y841"/>
<feature type="compositionally biased region" description="Low complexity" evidence="1">
    <location>
        <begin position="17"/>
        <end position="32"/>
    </location>
</feature>
<feature type="region of interest" description="Disordered" evidence="1">
    <location>
        <begin position="263"/>
        <end position="346"/>
    </location>
</feature>
<protein>
    <submittedName>
        <fullName evidence="2">Uncharacterized protein</fullName>
    </submittedName>
</protein>
<dbReference type="InterPro" id="IPR017956">
    <property type="entry name" value="AT_hook_DNA-bd_motif"/>
</dbReference>
<organism evidence="2 3">
    <name type="scientific">Saitozyma podzolica</name>
    <dbReference type="NCBI Taxonomy" id="1890683"/>
    <lineage>
        <taxon>Eukaryota</taxon>
        <taxon>Fungi</taxon>
        <taxon>Dikarya</taxon>
        <taxon>Basidiomycota</taxon>
        <taxon>Agaricomycotina</taxon>
        <taxon>Tremellomycetes</taxon>
        <taxon>Tremellales</taxon>
        <taxon>Trimorphomycetaceae</taxon>
        <taxon>Saitozyma</taxon>
    </lineage>
</organism>
<name>A0A427Y841_9TREE</name>
<dbReference type="GO" id="GO:0003677">
    <property type="term" value="F:DNA binding"/>
    <property type="evidence" value="ECO:0007669"/>
    <property type="project" value="InterPro"/>
</dbReference>
<feature type="region of interest" description="Disordered" evidence="1">
    <location>
        <begin position="400"/>
        <end position="491"/>
    </location>
</feature>
<evidence type="ECO:0000313" key="2">
    <source>
        <dbReference type="EMBL" id="RSH87270.1"/>
    </source>
</evidence>
<keyword evidence="3" id="KW-1185">Reference proteome</keyword>
<feature type="compositionally biased region" description="Low complexity" evidence="1">
    <location>
        <begin position="277"/>
        <end position="288"/>
    </location>
</feature>
<feature type="region of interest" description="Disordered" evidence="1">
    <location>
        <begin position="1"/>
        <end position="59"/>
    </location>
</feature>
<dbReference type="OrthoDB" id="2565065at2759"/>
<evidence type="ECO:0000313" key="3">
    <source>
        <dbReference type="Proteomes" id="UP000279259"/>
    </source>
</evidence>
<feature type="compositionally biased region" description="Basic residues" evidence="1">
    <location>
        <begin position="329"/>
        <end position="345"/>
    </location>
</feature>
<proteinExistence type="predicted"/>